<evidence type="ECO:0000313" key="1">
    <source>
        <dbReference type="EMBL" id="MBY8889041.1"/>
    </source>
</evidence>
<name>A0ABS7R0Q1_9ACTN</name>
<organism evidence="1 2">
    <name type="scientific">Streptantibioticus parmotrematis</name>
    <dbReference type="NCBI Taxonomy" id="2873249"/>
    <lineage>
        <taxon>Bacteria</taxon>
        <taxon>Bacillati</taxon>
        <taxon>Actinomycetota</taxon>
        <taxon>Actinomycetes</taxon>
        <taxon>Kitasatosporales</taxon>
        <taxon>Streptomycetaceae</taxon>
        <taxon>Streptantibioticus</taxon>
    </lineage>
</organism>
<protein>
    <submittedName>
        <fullName evidence="1">Uncharacterized protein</fullName>
    </submittedName>
</protein>
<dbReference type="RefSeq" id="WP_222982031.1">
    <property type="nucleotide sequence ID" value="NZ_JAINVZ010000034.1"/>
</dbReference>
<dbReference type="EMBL" id="JAINVZ010000034">
    <property type="protein sequence ID" value="MBY8889041.1"/>
    <property type="molecule type" value="Genomic_DNA"/>
</dbReference>
<dbReference type="Proteomes" id="UP001198565">
    <property type="component" value="Unassembled WGS sequence"/>
</dbReference>
<accession>A0ABS7R0Q1</accession>
<reference evidence="1 2" key="1">
    <citation type="submission" date="2021-08" db="EMBL/GenBank/DDBJ databases">
        <title>Streptomyces sp. PTM05 isolated from lichen.</title>
        <authorList>
            <person name="Somphong A."/>
            <person name="Phongsopitanun W."/>
            <person name="Tanasupawat S."/>
        </authorList>
    </citation>
    <scope>NUCLEOTIDE SEQUENCE [LARGE SCALE GENOMIC DNA]</scope>
    <source>
        <strain evidence="1 2">Ptm05</strain>
    </source>
</reference>
<keyword evidence="2" id="KW-1185">Reference proteome</keyword>
<comment type="caution">
    <text evidence="1">The sequence shown here is derived from an EMBL/GenBank/DDBJ whole genome shotgun (WGS) entry which is preliminary data.</text>
</comment>
<gene>
    <name evidence="1" type="ORF">K7472_29970</name>
</gene>
<proteinExistence type="predicted"/>
<sequence>MVVKTKGRWRWWVRALPLWRQRTVVMEIPGGRHLFFTVFDHCGTRKLLASARALAERQGQPDAVIVRVGKRPGPDEHDPAPDQHGG</sequence>
<evidence type="ECO:0000313" key="2">
    <source>
        <dbReference type="Proteomes" id="UP001198565"/>
    </source>
</evidence>